<dbReference type="PANTHER" id="PTHR12622">
    <property type="entry name" value="DELTEX-RELATED"/>
    <property type="match status" value="1"/>
</dbReference>
<evidence type="ECO:0000256" key="2">
    <source>
        <dbReference type="ARBA" id="ARBA00004906"/>
    </source>
</evidence>
<comment type="pathway">
    <text evidence="2">Protein modification; protein ubiquitination.</text>
</comment>
<dbReference type="GO" id="GO:0061630">
    <property type="term" value="F:ubiquitin protein ligase activity"/>
    <property type="evidence" value="ECO:0007669"/>
    <property type="project" value="UniProtKB-EC"/>
</dbReference>
<name>A0A6C0ICH9_9ZZZZ</name>
<evidence type="ECO:0000256" key="1">
    <source>
        <dbReference type="ARBA" id="ARBA00000900"/>
    </source>
</evidence>
<dbReference type="EMBL" id="MN740158">
    <property type="protein sequence ID" value="QHT90768.1"/>
    <property type="molecule type" value="Genomic_DNA"/>
</dbReference>
<protein>
    <recommendedName>
        <fullName evidence="3">RING-type E3 ubiquitin transferase</fullName>
        <ecNumber evidence="3">2.3.2.27</ecNumber>
    </recommendedName>
</protein>
<dbReference type="Gene3D" id="3.30.390.130">
    <property type="match status" value="1"/>
</dbReference>
<evidence type="ECO:0000256" key="5">
    <source>
        <dbReference type="ARBA" id="ARBA00022723"/>
    </source>
</evidence>
<comment type="catalytic activity">
    <reaction evidence="1">
        <text>S-ubiquitinyl-[E2 ubiquitin-conjugating enzyme]-L-cysteine + [acceptor protein]-L-lysine = [E2 ubiquitin-conjugating enzyme]-L-cysteine + N(6)-ubiquitinyl-[acceptor protein]-L-lysine.</text>
        <dbReference type="EC" id="2.3.2.27"/>
    </reaction>
</comment>
<keyword evidence="4" id="KW-0808">Transferase</keyword>
<keyword evidence="5" id="KW-0479">Metal-binding</keyword>
<feature type="domain" description="Deltex C-terminal" evidence="6">
    <location>
        <begin position="234"/>
        <end position="308"/>
    </location>
</feature>
<sequence length="340" mass="39306">MLRSIDLSHPNNVAAYLQQCRLPHDSFTAYVLKKTLQEHYSKTLRNMSVAQIHQQGYCRQLQNKAVIHQALLATLFPYVEKDVEVMEYHLNHPISAKEIRDKMVSSTIHLSRVPKEQKELVNAQTNTMLDVITLQDMPLSDFVQVLETGELLSKDTLEDFIHRNTTTWRGKESVGFKTPEGAILGHLVSYNFDQQDFFPQKPGTLSLSRIRNVDKIPSQLHPTKVVPTHFFRLQYMNHVSYLPDTKEGRIVLGLFKDAFKKGNLYGLSYSGRVRHGRVHKKTTLTGSSFGYPDETYLQRVSGELRALGSTPFLYQFSQDPTYEPKKDPYPYEKRFRIEFH</sequence>
<dbReference type="Pfam" id="PF18102">
    <property type="entry name" value="DTC"/>
    <property type="match status" value="1"/>
</dbReference>
<accession>A0A6C0ICH9</accession>
<proteinExistence type="predicted"/>
<dbReference type="InterPro" id="IPR039396">
    <property type="entry name" value="Deltex_C"/>
</dbReference>
<dbReference type="InterPro" id="IPR039399">
    <property type="entry name" value="Deltex_C_sf"/>
</dbReference>
<dbReference type="GO" id="GO:0046872">
    <property type="term" value="F:metal ion binding"/>
    <property type="evidence" value="ECO:0007669"/>
    <property type="project" value="UniProtKB-KW"/>
</dbReference>
<dbReference type="EC" id="2.3.2.27" evidence="3"/>
<dbReference type="AlphaFoldDB" id="A0A6C0ICH9"/>
<dbReference type="GO" id="GO:0007219">
    <property type="term" value="P:Notch signaling pathway"/>
    <property type="evidence" value="ECO:0007669"/>
    <property type="project" value="InterPro"/>
</dbReference>
<organism evidence="7">
    <name type="scientific">viral metagenome</name>
    <dbReference type="NCBI Taxonomy" id="1070528"/>
    <lineage>
        <taxon>unclassified sequences</taxon>
        <taxon>metagenomes</taxon>
        <taxon>organismal metagenomes</taxon>
    </lineage>
</organism>
<reference evidence="7" key="1">
    <citation type="journal article" date="2020" name="Nature">
        <title>Giant virus diversity and host interactions through global metagenomics.</title>
        <authorList>
            <person name="Schulz F."/>
            <person name="Roux S."/>
            <person name="Paez-Espino D."/>
            <person name="Jungbluth S."/>
            <person name="Walsh D.A."/>
            <person name="Denef V.J."/>
            <person name="McMahon K.D."/>
            <person name="Konstantinidis K.T."/>
            <person name="Eloe-Fadrosh E.A."/>
            <person name="Kyrpides N.C."/>
            <person name="Woyke T."/>
        </authorList>
    </citation>
    <scope>NUCLEOTIDE SEQUENCE</scope>
    <source>
        <strain evidence="7">GVMAG-M-3300023184-71</strain>
    </source>
</reference>
<dbReference type="InterPro" id="IPR039398">
    <property type="entry name" value="Deltex_fam"/>
</dbReference>
<evidence type="ECO:0000259" key="6">
    <source>
        <dbReference type="Pfam" id="PF18102"/>
    </source>
</evidence>
<evidence type="ECO:0000256" key="3">
    <source>
        <dbReference type="ARBA" id="ARBA00012483"/>
    </source>
</evidence>
<dbReference type="GO" id="GO:0016567">
    <property type="term" value="P:protein ubiquitination"/>
    <property type="evidence" value="ECO:0007669"/>
    <property type="project" value="InterPro"/>
</dbReference>
<evidence type="ECO:0000256" key="4">
    <source>
        <dbReference type="ARBA" id="ARBA00022679"/>
    </source>
</evidence>
<evidence type="ECO:0000313" key="7">
    <source>
        <dbReference type="EMBL" id="QHT90768.1"/>
    </source>
</evidence>